<dbReference type="PANTHER" id="PTHR43085">
    <property type="entry name" value="HEXOKINASE FAMILY MEMBER"/>
    <property type="match status" value="1"/>
</dbReference>
<keyword evidence="5" id="KW-0067">ATP-binding</keyword>
<accession>A0A9W4H631</accession>
<dbReference type="Gene3D" id="2.20.150.10">
    <property type="entry name" value="putative 5-dehydro-2- deoxygluconokinase"/>
    <property type="match status" value="1"/>
</dbReference>
<organism evidence="8 9">
    <name type="scientific">Actinacidiphila bryophytorum</name>
    <dbReference type="NCBI Taxonomy" id="1436133"/>
    <lineage>
        <taxon>Bacteria</taxon>
        <taxon>Bacillati</taxon>
        <taxon>Actinomycetota</taxon>
        <taxon>Actinomycetes</taxon>
        <taxon>Kitasatosporales</taxon>
        <taxon>Streptomycetaceae</taxon>
        <taxon>Actinacidiphila</taxon>
    </lineage>
</organism>
<evidence type="ECO:0000313" key="9">
    <source>
        <dbReference type="Proteomes" id="UP001153328"/>
    </source>
</evidence>
<reference evidence="8" key="1">
    <citation type="submission" date="2021-06" db="EMBL/GenBank/DDBJ databases">
        <authorList>
            <person name="Arsene-Ploetze F."/>
        </authorList>
    </citation>
    <scope>NUCLEOTIDE SEQUENCE</scope>
    <source>
        <strain evidence="8">SBRY1</strain>
    </source>
</reference>
<evidence type="ECO:0000259" key="7">
    <source>
        <dbReference type="Pfam" id="PF00294"/>
    </source>
</evidence>
<sequence length="478" mass="49709">MKPTEQPESLSWQEPEQTHPVPAQESAQTHPTRAQEPEQTHPVPAQESAQTHPTRGQEAEQTQPVRRLRTSGQVDAEAAQTQPVRRLRTSREEDAGVTQAQGPYDVVTLGRVGVDLYPQQTGVSLADVHTFAKYLGGTAANVAVAAARLGLRTAVLSAVAPDPFGTFVRTALTGFGVDPALVHTIPGTQTPVVFCELFPPDDFPIHFYRRPVAPDECLTPDVLDAPATAAAVRTARALWITGSALAVEPTRSTVFAALERRAGGEVWFDLDWRPGFWADPAEAPALYARALSYATVAVGNRAEVEVAVGTADPESAAGELLRRGVRTAVVKQGPAGALVRTARERYVAPPMPVKVVNGLGAGDAFGGALCAGLLAADPLPQVLRAANAAGAIVASRLACADAMPTRAEIDAALHDRQPPATPAAGTGAAPPHPEPTDAGTPPEQPAAGGPAGTAAAPPARPAQAPRGTRAPHPGVDQV</sequence>
<keyword evidence="4" id="KW-0418">Kinase</keyword>
<dbReference type="Gene3D" id="3.40.1190.20">
    <property type="match status" value="1"/>
</dbReference>
<dbReference type="CDD" id="cd01166">
    <property type="entry name" value="KdgK"/>
    <property type="match status" value="1"/>
</dbReference>
<evidence type="ECO:0000256" key="2">
    <source>
        <dbReference type="ARBA" id="ARBA00022679"/>
    </source>
</evidence>
<keyword evidence="9" id="KW-1185">Reference proteome</keyword>
<evidence type="ECO:0000256" key="5">
    <source>
        <dbReference type="ARBA" id="ARBA00022840"/>
    </source>
</evidence>
<evidence type="ECO:0000256" key="6">
    <source>
        <dbReference type="SAM" id="MobiDB-lite"/>
    </source>
</evidence>
<comment type="similarity">
    <text evidence="1">Belongs to the carbohydrate kinase PfkB family.</text>
</comment>
<name>A0A9W4H631_9ACTN</name>
<dbReference type="InterPro" id="IPR023314">
    <property type="entry name" value="Myo_inos_IolC-like_sf"/>
</dbReference>
<evidence type="ECO:0000313" key="8">
    <source>
        <dbReference type="EMBL" id="CAG7653563.1"/>
    </source>
</evidence>
<dbReference type="Pfam" id="PF00294">
    <property type="entry name" value="PfkB"/>
    <property type="match status" value="1"/>
</dbReference>
<dbReference type="GO" id="GO:0016301">
    <property type="term" value="F:kinase activity"/>
    <property type="evidence" value="ECO:0007669"/>
    <property type="project" value="UniProtKB-KW"/>
</dbReference>
<feature type="region of interest" description="Disordered" evidence="6">
    <location>
        <begin position="416"/>
        <end position="478"/>
    </location>
</feature>
<evidence type="ECO:0000256" key="4">
    <source>
        <dbReference type="ARBA" id="ARBA00022777"/>
    </source>
</evidence>
<dbReference type="PANTHER" id="PTHR43085:SF49">
    <property type="entry name" value="5-DEHYDRO-2-DEOXYGLUCONOKINASE"/>
    <property type="match status" value="1"/>
</dbReference>
<gene>
    <name evidence="8" type="ORF">SBRY_60183</name>
</gene>
<evidence type="ECO:0000256" key="3">
    <source>
        <dbReference type="ARBA" id="ARBA00022741"/>
    </source>
</evidence>
<protein>
    <submittedName>
        <fullName evidence="8">5-dehydro-2-deoxygluconokinase</fullName>
    </submittedName>
</protein>
<keyword evidence="2" id="KW-0808">Transferase</keyword>
<dbReference type="InterPro" id="IPR050306">
    <property type="entry name" value="PfkB_Carbo_kinase"/>
</dbReference>
<dbReference type="Proteomes" id="UP001153328">
    <property type="component" value="Unassembled WGS sequence"/>
</dbReference>
<dbReference type="PRINTS" id="PR00990">
    <property type="entry name" value="RIBOKINASE"/>
</dbReference>
<keyword evidence="3" id="KW-0547">Nucleotide-binding</keyword>
<feature type="region of interest" description="Disordered" evidence="6">
    <location>
        <begin position="1"/>
        <end position="99"/>
    </location>
</feature>
<dbReference type="InterPro" id="IPR030830">
    <property type="entry name" value="Myo_inos_IolC"/>
</dbReference>
<dbReference type="InterPro" id="IPR011611">
    <property type="entry name" value="PfkB_dom"/>
</dbReference>
<comment type="caution">
    <text evidence="8">The sequence shown here is derived from an EMBL/GenBank/DDBJ whole genome shotgun (WGS) entry which is preliminary data.</text>
</comment>
<dbReference type="NCBIfam" id="TIGR04382">
    <property type="entry name" value="myo_inos_iolC_N"/>
    <property type="match status" value="1"/>
</dbReference>
<dbReference type="AlphaFoldDB" id="A0A9W4H631"/>
<dbReference type="SUPFAM" id="SSF53613">
    <property type="entry name" value="Ribokinase-like"/>
    <property type="match status" value="1"/>
</dbReference>
<feature type="compositionally biased region" description="Low complexity" evidence="6">
    <location>
        <begin position="438"/>
        <end position="471"/>
    </location>
</feature>
<dbReference type="GO" id="GO:0005524">
    <property type="term" value="F:ATP binding"/>
    <property type="evidence" value="ECO:0007669"/>
    <property type="project" value="UniProtKB-KW"/>
</dbReference>
<dbReference type="EMBL" id="CAJVAX010000020">
    <property type="protein sequence ID" value="CAG7653563.1"/>
    <property type="molecule type" value="Genomic_DNA"/>
</dbReference>
<feature type="compositionally biased region" description="Polar residues" evidence="6">
    <location>
        <begin position="1"/>
        <end position="15"/>
    </location>
</feature>
<proteinExistence type="inferred from homology"/>
<feature type="compositionally biased region" description="Polar residues" evidence="6">
    <location>
        <begin position="47"/>
        <end position="64"/>
    </location>
</feature>
<dbReference type="InterPro" id="IPR002139">
    <property type="entry name" value="Ribo/fructo_kinase"/>
</dbReference>
<feature type="domain" description="Carbohydrate kinase PfkB" evidence="7">
    <location>
        <begin position="105"/>
        <end position="405"/>
    </location>
</feature>
<dbReference type="InterPro" id="IPR029056">
    <property type="entry name" value="Ribokinase-like"/>
</dbReference>
<evidence type="ECO:0000256" key="1">
    <source>
        <dbReference type="ARBA" id="ARBA00010688"/>
    </source>
</evidence>